<dbReference type="Pfam" id="PF13487">
    <property type="entry name" value="HD_5"/>
    <property type="match status" value="1"/>
</dbReference>
<keyword evidence="3" id="KW-1185">Reference proteome</keyword>
<evidence type="ECO:0000259" key="1">
    <source>
        <dbReference type="PROSITE" id="PS51832"/>
    </source>
</evidence>
<feature type="domain" description="HD-GYP" evidence="1">
    <location>
        <begin position="107"/>
        <end position="302"/>
    </location>
</feature>
<reference evidence="2 3" key="1">
    <citation type="submission" date="2018-05" db="EMBL/GenBank/DDBJ databases">
        <title>Genomic Encyclopedia of Type Strains, Phase IV (KMG-IV): sequencing the most valuable type-strain genomes for metagenomic binning, comparative biology and taxonomic classification.</title>
        <authorList>
            <person name="Goeker M."/>
        </authorList>
    </citation>
    <scope>NUCLEOTIDE SEQUENCE [LARGE SCALE GENOMIC DNA]</scope>
    <source>
        <strain evidence="2 3">DSM 24906</strain>
    </source>
</reference>
<name>A0AA45C8W7_9BACT</name>
<dbReference type="AlphaFoldDB" id="A0AA45C8W7"/>
<dbReference type="InterPro" id="IPR037522">
    <property type="entry name" value="HD_GYP_dom"/>
</dbReference>
<protein>
    <submittedName>
        <fullName evidence="2">HD domain-containing protein</fullName>
    </submittedName>
</protein>
<sequence>MNKFPTFFIDNSFSDKTLCEKILNRMKFTVSTSFDNSDIIISSKRSYDDKICIFFEKQNRVVISNSSDFTAIEDSKIFNLIELSILKSTFLFYDNNVYNLYDLKDRYRNKISKFLQALVVTMEVEDKDTNMSHSQRVAFYSEEFSKFLGKDDDEIKKIKELAMLHDIGRIGIEQLMLFTPTRINDFETWDLEHTVTGSIFLSSIDELWFSVPVVRSHHEFWNGTGYPDGLSGEEIPYYARYIGLIDWFDIATHTATSEYEGILSPQQAIDFISNNSGILFDPILANKFVEFINNFLEKNKFV</sequence>
<dbReference type="Gene3D" id="1.10.3210.10">
    <property type="entry name" value="Hypothetical protein af1432"/>
    <property type="match status" value="1"/>
</dbReference>
<proteinExistence type="predicted"/>
<dbReference type="Proteomes" id="UP000245921">
    <property type="component" value="Unassembled WGS sequence"/>
</dbReference>
<dbReference type="CDD" id="cd00077">
    <property type="entry name" value="HDc"/>
    <property type="match status" value="1"/>
</dbReference>
<dbReference type="PANTHER" id="PTHR43155">
    <property type="entry name" value="CYCLIC DI-GMP PHOSPHODIESTERASE PA4108-RELATED"/>
    <property type="match status" value="1"/>
</dbReference>
<organism evidence="2 3">
    <name type="scientific">Oceanotoga teriensis</name>
    <dbReference type="NCBI Taxonomy" id="515440"/>
    <lineage>
        <taxon>Bacteria</taxon>
        <taxon>Thermotogati</taxon>
        <taxon>Thermotogota</taxon>
        <taxon>Thermotogae</taxon>
        <taxon>Petrotogales</taxon>
        <taxon>Petrotogaceae</taxon>
        <taxon>Oceanotoga</taxon>
    </lineage>
</organism>
<dbReference type="RefSeq" id="WP_109603939.1">
    <property type="nucleotide sequence ID" value="NZ_QGGI01000002.1"/>
</dbReference>
<gene>
    <name evidence="2" type="ORF">C7380_102240</name>
</gene>
<dbReference type="EMBL" id="QGGI01000002">
    <property type="protein sequence ID" value="PWJ96322.1"/>
    <property type="molecule type" value="Genomic_DNA"/>
</dbReference>
<dbReference type="InterPro" id="IPR003607">
    <property type="entry name" value="HD/PDEase_dom"/>
</dbReference>
<evidence type="ECO:0000313" key="2">
    <source>
        <dbReference type="EMBL" id="PWJ96322.1"/>
    </source>
</evidence>
<accession>A0AA45C8W7</accession>
<dbReference type="SUPFAM" id="SSF109604">
    <property type="entry name" value="HD-domain/PDEase-like"/>
    <property type="match status" value="1"/>
</dbReference>
<dbReference type="PROSITE" id="PS51832">
    <property type="entry name" value="HD_GYP"/>
    <property type="match status" value="1"/>
</dbReference>
<comment type="caution">
    <text evidence="2">The sequence shown here is derived from an EMBL/GenBank/DDBJ whole genome shotgun (WGS) entry which is preliminary data.</text>
</comment>
<evidence type="ECO:0000313" key="3">
    <source>
        <dbReference type="Proteomes" id="UP000245921"/>
    </source>
</evidence>